<reference evidence="2" key="1">
    <citation type="submission" date="2016-10" db="EMBL/GenBank/DDBJ databases">
        <authorList>
            <person name="Varghese N."/>
            <person name="Submissions S."/>
        </authorList>
    </citation>
    <scope>NUCLEOTIDE SEQUENCE [LARGE SCALE GENOMIC DNA]</scope>
    <source>
        <strain evidence="2">DSM 9751</strain>
    </source>
</reference>
<organism evidence="1 2">
    <name type="scientific">Pseudomonas saponiphila</name>
    <dbReference type="NCBI Taxonomy" id="556534"/>
    <lineage>
        <taxon>Bacteria</taxon>
        <taxon>Pseudomonadati</taxon>
        <taxon>Pseudomonadota</taxon>
        <taxon>Gammaproteobacteria</taxon>
        <taxon>Pseudomonadales</taxon>
        <taxon>Pseudomonadaceae</taxon>
        <taxon>Pseudomonas</taxon>
    </lineage>
</organism>
<dbReference type="Proteomes" id="UP000198982">
    <property type="component" value="Unassembled WGS sequence"/>
</dbReference>
<accession>A0A1H4VW60</accession>
<name>A0A1H4VW60_9PSED</name>
<proteinExistence type="predicted"/>
<evidence type="ECO:0000313" key="2">
    <source>
        <dbReference type="Proteomes" id="UP000198982"/>
    </source>
</evidence>
<evidence type="ECO:0000313" key="1">
    <source>
        <dbReference type="EMBL" id="SEC85120.1"/>
    </source>
</evidence>
<sequence>MLEPFNRSPSTSGLSMMRIAAFCLLWITALPACAEPYAQLQVLGVPEHGALRANNGSFNVRVLLAPALQPQHRLRLLLDDQAYGATSRGHELALVNIDRGQHRLAVQILEGTRVLQQSPSITFTLLRAHRR</sequence>
<dbReference type="AlphaFoldDB" id="A0A1H4VW60"/>
<dbReference type="EMBL" id="FNTJ01000002">
    <property type="protein sequence ID" value="SEC85120.1"/>
    <property type="molecule type" value="Genomic_DNA"/>
</dbReference>
<evidence type="ECO:0008006" key="3">
    <source>
        <dbReference type="Google" id="ProtNLM"/>
    </source>
</evidence>
<keyword evidence="2" id="KW-1185">Reference proteome</keyword>
<protein>
    <recommendedName>
        <fullName evidence="3">DUF4399 domain-containing protein</fullName>
    </recommendedName>
</protein>
<gene>
    <name evidence="1" type="ORF">SAMN05216178_5121</name>
</gene>